<dbReference type="AlphaFoldDB" id="A0A2Z4RS82"/>
<protein>
    <submittedName>
        <fullName evidence="1">Uncharacterized protein</fullName>
    </submittedName>
</protein>
<dbReference type="EMBL" id="CP029693">
    <property type="protein sequence ID" value="AWY43822.1"/>
    <property type="molecule type" value="Genomic_DNA"/>
</dbReference>
<dbReference type="OrthoDB" id="7024420at2"/>
<organism evidence="1 2">
    <name type="scientific">Pseudomonas putida</name>
    <name type="common">Arthrobacter siderocapsulatus</name>
    <dbReference type="NCBI Taxonomy" id="303"/>
    <lineage>
        <taxon>Bacteria</taxon>
        <taxon>Pseudomonadati</taxon>
        <taxon>Pseudomonadota</taxon>
        <taxon>Gammaproteobacteria</taxon>
        <taxon>Pseudomonadales</taxon>
        <taxon>Pseudomonadaceae</taxon>
        <taxon>Pseudomonas</taxon>
    </lineage>
</organism>
<sequence>MRSSVPDMPNGRELIDELDLATSRMMAISADLIGTVAWREASERQQLAFKKWREYLHQMADGRVWAEPEMAA</sequence>
<reference evidence="1 2" key="1">
    <citation type="submission" date="2018-05" db="EMBL/GenBank/DDBJ databases">
        <title>Whole genome sequence of Pseudomonas putida JBC17.</title>
        <authorList>
            <person name="Lee Y.H."/>
            <person name="David K."/>
        </authorList>
    </citation>
    <scope>NUCLEOTIDE SEQUENCE [LARGE SCALE GENOMIC DNA]</scope>
    <source>
        <strain evidence="1 2">JBC17</strain>
    </source>
</reference>
<dbReference type="Proteomes" id="UP000250299">
    <property type="component" value="Chromosome"/>
</dbReference>
<evidence type="ECO:0000313" key="2">
    <source>
        <dbReference type="Proteomes" id="UP000250299"/>
    </source>
</evidence>
<name>A0A2Z4RS82_PSEPU</name>
<proteinExistence type="predicted"/>
<accession>A0A2Z4RS82</accession>
<evidence type="ECO:0000313" key="1">
    <source>
        <dbReference type="EMBL" id="AWY43822.1"/>
    </source>
</evidence>
<gene>
    <name evidence="1" type="ORF">DKY63_29480</name>
</gene>